<organism evidence="2 3">
    <name type="scientific">Tenacibaculum soleae</name>
    <dbReference type="NCBI Taxonomy" id="447689"/>
    <lineage>
        <taxon>Bacteria</taxon>
        <taxon>Pseudomonadati</taxon>
        <taxon>Bacteroidota</taxon>
        <taxon>Flavobacteriia</taxon>
        <taxon>Flavobacteriales</taxon>
        <taxon>Flavobacteriaceae</taxon>
        <taxon>Tenacibaculum</taxon>
    </lineage>
</organism>
<dbReference type="SUPFAM" id="SSF82185">
    <property type="entry name" value="Histone H3 K4-specific methyltransferase SET7/9 N-terminal domain"/>
    <property type="match status" value="1"/>
</dbReference>
<dbReference type="InterPro" id="IPR011652">
    <property type="entry name" value="MORN_2"/>
</dbReference>
<dbReference type="PANTHER" id="PTHR33706:SF1">
    <property type="entry name" value="TPR REPEAT PROTEIN"/>
    <property type="match status" value="1"/>
</dbReference>
<dbReference type="Gene3D" id="2.20.110.10">
    <property type="entry name" value="Histone H3 K4-specific methyltransferase SET7/9 N-terminal domain"/>
    <property type="match status" value="2"/>
</dbReference>
<dbReference type="Proteomes" id="UP000093186">
    <property type="component" value="Unassembled WGS sequence"/>
</dbReference>
<reference evidence="2 3" key="1">
    <citation type="submission" date="2016-06" db="EMBL/GenBank/DDBJ databases">
        <title>Draft Genome Sequence of Tenacibaculum soleae UCD-KL19.</title>
        <authorList>
            <person name="Eisen J.A."/>
            <person name="Coil D.A."/>
            <person name="Lujan K.M."/>
        </authorList>
    </citation>
    <scope>NUCLEOTIDE SEQUENCE [LARGE SCALE GENOMIC DNA]</scope>
    <source>
        <strain evidence="2 3">UCD-KL19</strain>
    </source>
</reference>
<protein>
    <recommendedName>
        <fullName evidence="4">Toxin-antitoxin system YwqK family antitoxin</fullName>
    </recommendedName>
</protein>
<keyword evidence="1" id="KW-0732">Signal</keyword>
<dbReference type="Pfam" id="PF07661">
    <property type="entry name" value="MORN_2"/>
    <property type="match status" value="3"/>
</dbReference>
<gene>
    <name evidence="2" type="ORF">BA195_00260</name>
</gene>
<keyword evidence="3" id="KW-1185">Reference proteome</keyword>
<evidence type="ECO:0000256" key="1">
    <source>
        <dbReference type="SAM" id="SignalP"/>
    </source>
</evidence>
<dbReference type="RefSeq" id="WP_068701259.1">
    <property type="nucleotide sequence ID" value="NZ_JAUOSG010000010.1"/>
</dbReference>
<feature type="signal peptide" evidence="1">
    <location>
        <begin position="1"/>
        <end position="21"/>
    </location>
</feature>
<dbReference type="EMBL" id="MAKX01000001">
    <property type="protein sequence ID" value="OCK43174.1"/>
    <property type="molecule type" value="Genomic_DNA"/>
</dbReference>
<comment type="caution">
    <text evidence="2">The sequence shown here is derived from an EMBL/GenBank/DDBJ whole genome shotgun (WGS) entry which is preliminary data.</text>
</comment>
<dbReference type="OrthoDB" id="7342920at2"/>
<dbReference type="STRING" id="447689.BA195_00260"/>
<evidence type="ECO:0008006" key="4">
    <source>
        <dbReference type="Google" id="ProtNLM"/>
    </source>
</evidence>
<dbReference type="PANTHER" id="PTHR33706">
    <property type="entry name" value="MORN VARIANT REPEAT PROTEIN"/>
    <property type="match status" value="1"/>
</dbReference>
<evidence type="ECO:0000313" key="3">
    <source>
        <dbReference type="Proteomes" id="UP000093186"/>
    </source>
</evidence>
<feature type="chain" id="PRO_5008640121" description="Toxin-antitoxin system YwqK family antitoxin" evidence="1">
    <location>
        <begin position="22"/>
        <end position="164"/>
    </location>
</feature>
<accession>A0A1B9Y041</accession>
<dbReference type="AlphaFoldDB" id="A0A1B9Y041"/>
<sequence>MKTSALIITVFICFFSAAINAQETIWFDTNWQETTKENHEYYRPAPKKIKNGFWLVDYHKNGKVQMEGFSTKKTPNQEVFDGLVMYYHASGNIFHKANYVNGKLDGVRKVFYETGELKEQGKYTDGQRNGVWKTFYKNGKIETKGKYRNNEKVGVWKTFYKNVY</sequence>
<evidence type="ECO:0000313" key="2">
    <source>
        <dbReference type="EMBL" id="OCK43174.1"/>
    </source>
</evidence>
<proteinExistence type="predicted"/>
<name>A0A1B9Y041_9FLAO</name>